<accession>A0A1H1WA45</accession>
<gene>
    <name evidence="13" type="ORF">SAMN04489743_1263</name>
    <name evidence="14" type="ORF">SAMN04489743_1265</name>
</gene>
<dbReference type="Proteomes" id="UP000198751">
    <property type="component" value="Chromosome I"/>
</dbReference>
<dbReference type="PROSITE" id="PS50109">
    <property type="entry name" value="HIS_KIN"/>
    <property type="match status" value="1"/>
</dbReference>
<dbReference type="CDD" id="cd00082">
    <property type="entry name" value="HisKA"/>
    <property type="match status" value="1"/>
</dbReference>
<dbReference type="OrthoDB" id="9786919at2"/>
<evidence type="ECO:0000256" key="3">
    <source>
        <dbReference type="ARBA" id="ARBA00012438"/>
    </source>
</evidence>
<dbReference type="PANTHER" id="PTHR45436:SF5">
    <property type="entry name" value="SENSOR HISTIDINE KINASE TRCS"/>
    <property type="match status" value="1"/>
</dbReference>
<dbReference type="GO" id="GO:0005886">
    <property type="term" value="C:plasma membrane"/>
    <property type="evidence" value="ECO:0007669"/>
    <property type="project" value="UniProtKB-SubCell"/>
</dbReference>
<evidence type="ECO:0000256" key="2">
    <source>
        <dbReference type="ARBA" id="ARBA00004236"/>
    </source>
</evidence>
<evidence type="ECO:0000313" key="13">
    <source>
        <dbReference type="EMBL" id="SDS93973.1"/>
    </source>
</evidence>
<dbReference type="CDD" id="cd00075">
    <property type="entry name" value="HATPase"/>
    <property type="match status" value="1"/>
</dbReference>
<evidence type="ECO:0000256" key="9">
    <source>
        <dbReference type="ARBA" id="ARBA00023012"/>
    </source>
</evidence>
<dbReference type="EMBL" id="LT629779">
    <property type="protein sequence ID" value="SDS93973.1"/>
    <property type="molecule type" value="Genomic_DNA"/>
</dbReference>
<dbReference type="InterPro" id="IPR036890">
    <property type="entry name" value="HATPase_C_sf"/>
</dbReference>
<dbReference type="EC" id="2.7.13.3" evidence="3"/>
<dbReference type="Gene3D" id="6.10.340.10">
    <property type="match status" value="1"/>
</dbReference>
<dbReference type="InterPro" id="IPR036097">
    <property type="entry name" value="HisK_dim/P_sf"/>
</dbReference>
<feature type="transmembrane region" description="Helical" evidence="11">
    <location>
        <begin position="180"/>
        <end position="202"/>
    </location>
</feature>
<dbReference type="SMART" id="SM00388">
    <property type="entry name" value="HisKA"/>
    <property type="match status" value="1"/>
</dbReference>
<dbReference type="Gene3D" id="1.10.287.130">
    <property type="match status" value="1"/>
</dbReference>
<protein>
    <recommendedName>
        <fullName evidence="3">histidine kinase</fullName>
        <ecNumber evidence="3">2.7.13.3</ecNumber>
    </recommendedName>
</protein>
<evidence type="ECO:0000256" key="7">
    <source>
        <dbReference type="ARBA" id="ARBA00022777"/>
    </source>
</evidence>
<keyword evidence="10 11" id="KW-0472">Membrane</keyword>
<evidence type="ECO:0000313" key="14">
    <source>
        <dbReference type="EMBL" id="SDS94073.1"/>
    </source>
</evidence>
<dbReference type="RefSeq" id="WP_091718507.1">
    <property type="nucleotide sequence ID" value="NZ_LT629779.1"/>
</dbReference>
<dbReference type="InterPro" id="IPR050428">
    <property type="entry name" value="TCS_sensor_his_kinase"/>
</dbReference>
<dbReference type="EMBL" id="LT629779">
    <property type="protein sequence ID" value="SDS94073.1"/>
    <property type="molecule type" value="Genomic_DNA"/>
</dbReference>
<dbReference type="Gene3D" id="3.30.565.10">
    <property type="entry name" value="Histidine kinase-like ATPase, C-terminal domain"/>
    <property type="match status" value="1"/>
</dbReference>
<comment type="subcellular location">
    <subcellularLocation>
        <location evidence="2">Cell membrane</location>
    </subcellularLocation>
</comment>
<dbReference type="InterPro" id="IPR003594">
    <property type="entry name" value="HATPase_dom"/>
</dbReference>
<keyword evidence="6 11" id="KW-0812">Transmembrane</keyword>
<feature type="transmembrane region" description="Helical" evidence="11">
    <location>
        <begin position="32"/>
        <end position="55"/>
    </location>
</feature>
<evidence type="ECO:0000256" key="5">
    <source>
        <dbReference type="ARBA" id="ARBA00022679"/>
    </source>
</evidence>
<evidence type="ECO:0000256" key="10">
    <source>
        <dbReference type="ARBA" id="ARBA00023136"/>
    </source>
</evidence>
<evidence type="ECO:0000256" key="1">
    <source>
        <dbReference type="ARBA" id="ARBA00000085"/>
    </source>
</evidence>
<keyword evidence="8 11" id="KW-1133">Transmembrane helix</keyword>
<keyword evidence="4" id="KW-0597">Phosphoprotein</keyword>
<organism evidence="13 15">
    <name type="scientific">Pseudarthrobacter equi</name>
    <dbReference type="NCBI Taxonomy" id="728066"/>
    <lineage>
        <taxon>Bacteria</taxon>
        <taxon>Bacillati</taxon>
        <taxon>Actinomycetota</taxon>
        <taxon>Actinomycetes</taxon>
        <taxon>Micrococcales</taxon>
        <taxon>Micrococcaceae</taxon>
        <taxon>Pseudarthrobacter</taxon>
    </lineage>
</organism>
<keyword evidence="15" id="KW-1185">Reference proteome</keyword>
<evidence type="ECO:0000259" key="12">
    <source>
        <dbReference type="PROSITE" id="PS50109"/>
    </source>
</evidence>
<dbReference type="FunFam" id="1.10.287.130:FF:000001">
    <property type="entry name" value="Two-component sensor histidine kinase"/>
    <property type="match status" value="1"/>
</dbReference>
<dbReference type="InterPro" id="IPR003661">
    <property type="entry name" value="HisK_dim/P_dom"/>
</dbReference>
<dbReference type="InterPro" id="IPR004358">
    <property type="entry name" value="Sig_transdc_His_kin-like_C"/>
</dbReference>
<dbReference type="SMART" id="SM00387">
    <property type="entry name" value="HATPase_c"/>
    <property type="match status" value="1"/>
</dbReference>
<dbReference type="AlphaFoldDB" id="A0A1H1WA45"/>
<dbReference type="SUPFAM" id="SSF47384">
    <property type="entry name" value="Homodimeric domain of signal transducing histidine kinase"/>
    <property type="match status" value="1"/>
</dbReference>
<keyword evidence="5" id="KW-0808">Transferase</keyword>
<keyword evidence="9" id="KW-0902">Two-component regulatory system</keyword>
<feature type="domain" description="Histidine kinase" evidence="12">
    <location>
        <begin position="279"/>
        <end position="492"/>
    </location>
</feature>
<dbReference type="GO" id="GO:0000155">
    <property type="term" value="F:phosphorelay sensor kinase activity"/>
    <property type="evidence" value="ECO:0007669"/>
    <property type="project" value="InterPro"/>
</dbReference>
<evidence type="ECO:0000256" key="11">
    <source>
        <dbReference type="SAM" id="Phobius"/>
    </source>
</evidence>
<sequence length="492" mass="52954">MDLAQERLKKLRFCRSGSDSRSRLFGTLRSRLVGLSAAAMLVVFVLLNLTMGVLLRGYLVDEIDSRLLTSFPVQSARHQPTERFGPPDFIAARQPPDSLGAITVNGTVVQAGIYDRTGNLRTLSDPDVVAVAAAGPTERPSTLRLAAGSYRYISKRLPGDGSTAILGYSLEPVDNVIRQLTILGAVLSIGALLVAVPALYVLSGLALRSLERLTSFAKSITKSDLNERPFTIEPPRTSPRDSTEVVALSRATGDMIRNVAQSLAARERKEEQLRRFISDASHELRTPLAVIQGYAEMAGQFAHAAPQIAPLLTEINSGTERLAGLVSSMLTLARADAAENMRQESLDLVALLEERIFRAIEQHPTHSWSLTPVDDPVPFIGDLGQLTLAFDAVIDNAAQHSGSSSAIHAEATTLPDQVELSIADNGPGIPDELGEKVFEPFVTGETSRARAKSGTGLGLPIARAIFQAHHGSLTMSSRPGCTSFTIRLPLER</sequence>
<dbReference type="Pfam" id="PF02518">
    <property type="entry name" value="HATPase_c"/>
    <property type="match status" value="1"/>
</dbReference>
<dbReference type="PANTHER" id="PTHR45436">
    <property type="entry name" value="SENSOR HISTIDINE KINASE YKOH"/>
    <property type="match status" value="1"/>
</dbReference>
<name>A0A1H1WA45_9MICC</name>
<keyword evidence="7 13" id="KW-0418">Kinase</keyword>
<dbReference type="PRINTS" id="PR00344">
    <property type="entry name" value="BCTRLSENSOR"/>
</dbReference>
<reference evidence="13" key="2">
    <citation type="submission" date="2016-10" db="EMBL/GenBank/DDBJ databases">
        <authorList>
            <person name="de Groot N.N."/>
        </authorList>
    </citation>
    <scope>NUCLEOTIDE SEQUENCE [LARGE SCALE GENOMIC DNA]</scope>
    <source>
        <strain evidence="13">IMMIB L-1606</strain>
    </source>
</reference>
<proteinExistence type="predicted"/>
<reference evidence="15" key="1">
    <citation type="submission" date="2016-10" db="EMBL/GenBank/DDBJ databases">
        <authorList>
            <person name="Varghese N."/>
            <person name="Submissions S."/>
        </authorList>
    </citation>
    <scope>NUCLEOTIDE SEQUENCE [LARGE SCALE GENOMIC DNA]</scope>
    <source>
        <strain evidence="15">IMMIB L-1606</strain>
    </source>
</reference>
<dbReference type="InterPro" id="IPR005467">
    <property type="entry name" value="His_kinase_dom"/>
</dbReference>
<evidence type="ECO:0000256" key="6">
    <source>
        <dbReference type="ARBA" id="ARBA00022692"/>
    </source>
</evidence>
<evidence type="ECO:0000313" key="15">
    <source>
        <dbReference type="Proteomes" id="UP000198751"/>
    </source>
</evidence>
<evidence type="ECO:0000256" key="4">
    <source>
        <dbReference type="ARBA" id="ARBA00022553"/>
    </source>
</evidence>
<evidence type="ECO:0000256" key="8">
    <source>
        <dbReference type="ARBA" id="ARBA00022989"/>
    </source>
</evidence>
<comment type="catalytic activity">
    <reaction evidence="1">
        <text>ATP + protein L-histidine = ADP + protein N-phospho-L-histidine.</text>
        <dbReference type="EC" id="2.7.13.3"/>
    </reaction>
</comment>
<dbReference type="SUPFAM" id="SSF55874">
    <property type="entry name" value="ATPase domain of HSP90 chaperone/DNA topoisomerase II/histidine kinase"/>
    <property type="match status" value="1"/>
</dbReference>
<dbReference type="Pfam" id="PF00512">
    <property type="entry name" value="HisKA"/>
    <property type="match status" value="1"/>
</dbReference>